<name>A0A401Z7Q3_9CHLR</name>
<dbReference type="PIRSF" id="PIRSF000157">
    <property type="entry name" value="Oxoglu_dh_E1"/>
    <property type="match status" value="1"/>
</dbReference>
<dbReference type="Gene3D" id="3.40.50.11610">
    <property type="entry name" value="Multifunctional 2-oxoglutarate metabolism enzyme, C-terminal domain"/>
    <property type="match status" value="1"/>
</dbReference>
<dbReference type="EMBL" id="BIFQ01000001">
    <property type="protein sequence ID" value="GCE02891.1"/>
    <property type="molecule type" value="Genomic_DNA"/>
</dbReference>
<accession>A0A401Z7Q3</accession>
<dbReference type="AlphaFoldDB" id="A0A401Z7Q3"/>
<gene>
    <name evidence="8" type="ORF">KDAU_02200</name>
</gene>
<dbReference type="PANTHER" id="PTHR23152">
    <property type="entry name" value="2-OXOGLUTARATE DEHYDROGENASE"/>
    <property type="match status" value="1"/>
</dbReference>
<organism evidence="8 9">
    <name type="scientific">Dictyobacter aurantiacus</name>
    <dbReference type="NCBI Taxonomy" id="1936993"/>
    <lineage>
        <taxon>Bacteria</taxon>
        <taxon>Bacillati</taxon>
        <taxon>Chloroflexota</taxon>
        <taxon>Ktedonobacteria</taxon>
        <taxon>Ktedonobacterales</taxon>
        <taxon>Dictyobacteraceae</taxon>
        <taxon>Dictyobacter</taxon>
    </lineage>
</organism>
<evidence type="ECO:0000256" key="5">
    <source>
        <dbReference type="ARBA" id="ARBA00051911"/>
    </source>
</evidence>
<dbReference type="Pfam" id="PF16078">
    <property type="entry name" value="2-oxogl_dehyd_N"/>
    <property type="match status" value="1"/>
</dbReference>
<evidence type="ECO:0000256" key="4">
    <source>
        <dbReference type="ARBA" id="ARBA00023052"/>
    </source>
</evidence>
<proteinExistence type="predicted"/>
<dbReference type="CDD" id="cd02016">
    <property type="entry name" value="TPP_E1_OGDC_like"/>
    <property type="match status" value="1"/>
</dbReference>
<dbReference type="NCBIfam" id="NF006914">
    <property type="entry name" value="PRK09404.1"/>
    <property type="match status" value="1"/>
</dbReference>
<dbReference type="GO" id="GO:0030976">
    <property type="term" value="F:thiamine pyrophosphate binding"/>
    <property type="evidence" value="ECO:0007669"/>
    <property type="project" value="InterPro"/>
</dbReference>
<dbReference type="Gene3D" id="3.40.50.12470">
    <property type="match status" value="1"/>
</dbReference>
<keyword evidence="9" id="KW-1185">Reference proteome</keyword>
<evidence type="ECO:0000259" key="7">
    <source>
        <dbReference type="SMART" id="SM00861"/>
    </source>
</evidence>
<evidence type="ECO:0000313" key="8">
    <source>
        <dbReference type="EMBL" id="GCE02891.1"/>
    </source>
</evidence>
<sequence length="954" mass="105810">MQNLEKFYGPNAGYVQELYERYQQDPASVDAVTRATFDSWAAEDAGAVAASPRGTGVVPTSPAPVEAHEEDTPAYSRTQVMKIVAASTYAHAIREKGHLGAHLDPLGSEPIGDPALLPETYGLSQEDLAQLSPRVVGGHSAEGVENALEAIAALKQMYSGTISYEFDQVKSPDERRWLRDAVGLNLYHRDPRTAEARRLLQRLTQVEVFERYIHQNYTGQKRFSIEGIDMLVPMLDEIISGAIDSETKEVVIGMAHRGRLNVLAHTLGKPYGAILAEFAHSKHEEGVPLTDSFGFGWTGDVKYHLGAEHLFGEGASVDLKVLLSPNPSHLEFVNPVIGGMARAAQEIRTVAGAPLQDVDKTLPILIHGDAAFPGEGVVAETMNLWHLRGYWVGGTIHIIANNQLGFTTDPEDSRSTPFASDLAKGFSIPIIHVNADDPYACLTAVRIAHAYRDQFHKDVVIDLVGYRRWGHNEGDEPAFTQPQMYDIIRTHPTVRELYARMLEQHKQIEPGEAETLVNDAFAVLEQAKREADEGVYTTQEQKISKRVRPTLEVPPTVSAEQIQAYNDELLSWPKSFTPNPKLARILQRRANALGPDGGIDWGQAEALAFASILAEGTPIRLTGQDVERGTFSHRNAVLHSTDSNETYIPLQHLVDSQASFSIYNSPLSEVGALGFEYGYSVHAPDTLVLWEAQFGDFSNVAQVIIDQFIASGRAKWKQNSSIVMLLPHGYEGQGPEHSSARLERYLQLAAQDNWRVANCSTAAQYYHLLRLQAYNLKNYPRPLIIMTPKALLRNAQSASKLEDLAGGTFQSVLDDQRAQQHPNDVRRVILCTGKIAIDLLAYDKHAHNEDIAIVRVEMLYPFPGEEIKKVLANYPHAREIIWVQEEPRNMGAWSYISPRLSDIVDNTVTIDVISRPERSSPAAGFWDLYIAEQEKIITEASTLPLKQPGGNYVR</sequence>
<evidence type="ECO:0000256" key="2">
    <source>
        <dbReference type="ARBA" id="ARBA00012280"/>
    </source>
</evidence>
<dbReference type="Pfam" id="PF16870">
    <property type="entry name" value="OxoGdeHyase_C"/>
    <property type="match status" value="1"/>
</dbReference>
<dbReference type="PANTHER" id="PTHR23152:SF4">
    <property type="entry name" value="2-OXOADIPATE DEHYDROGENASE COMPLEX COMPONENT E1"/>
    <property type="match status" value="1"/>
</dbReference>
<feature type="region of interest" description="Disordered" evidence="6">
    <location>
        <begin position="51"/>
        <end position="73"/>
    </location>
</feature>
<evidence type="ECO:0000256" key="6">
    <source>
        <dbReference type="SAM" id="MobiDB-lite"/>
    </source>
</evidence>
<dbReference type="NCBIfam" id="TIGR00239">
    <property type="entry name" value="2oxo_dh_E1"/>
    <property type="match status" value="1"/>
</dbReference>
<dbReference type="Gene3D" id="3.40.50.970">
    <property type="match status" value="1"/>
</dbReference>
<feature type="domain" description="Transketolase-like pyrimidine-binding" evidence="7">
    <location>
        <begin position="599"/>
        <end position="794"/>
    </location>
</feature>
<dbReference type="Pfam" id="PF02779">
    <property type="entry name" value="Transket_pyr"/>
    <property type="match status" value="1"/>
</dbReference>
<dbReference type="GO" id="GO:0005829">
    <property type="term" value="C:cytosol"/>
    <property type="evidence" value="ECO:0007669"/>
    <property type="project" value="TreeGrafter"/>
</dbReference>
<keyword evidence="3" id="KW-0560">Oxidoreductase</keyword>
<dbReference type="EC" id="1.2.4.2" evidence="2"/>
<dbReference type="SUPFAM" id="SSF52518">
    <property type="entry name" value="Thiamin diphosphate-binding fold (THDP-binding)"/>
    <property type="match status" value="2"/>
</dbReference>
<dbReference type="InterPro" id="IPR032106">
    <property type="entry name" value="2-oxogl_dehyd_N"/>
</dbReference>
<dbReference type="InterPro" id="IPR042179">
    <property type="entry name" value="KGD_C_sf"/>
</dbReference>
<dbReference type="Gene3D" id="1.10.287.1150">
    <property type="entry name" value="TPP helical domain"/>
    <property type="match status" value="1"/>
</dbReference>
<dbReference type="SMART" id="SM00861">
    <property type="entry name" value="Transket_pyr"/>
    <property type="match status" value="1"/>
</dbReference>
<comment type="caution">
    <text evidence="8">The sequence shown here is derived from an EMBL/GenBank/DDBJ whole genome shotgun (WGS) entry which is preliminary data.</text>
</comment>
<comment type="catalytic activity">
    <reaction evidence="5">
        <text>N(6)-[(R)-lipoyl]-L-lysyl-[protein] + 2-oxoglutarate + H(+) = N(6)-[(R)-S(8)-succinyldihydrolipoyl]-L-lysyl-[protein] + CO2</text>
        <dbReference type="Rhea" id="RHEA:12188"/>
        <dbReference type="Rhea" id="RHEA-COMP:10474"/>
        <dbReference type="Rhea" id="RHEA-COMP:20092"/>
        <dbReference type="ChEBI" id="CHEBI:15378"/>
        <dbReference type="ChEBI" id="CHEBI:16526"/>
        <dbReference type="ChEBI" id="CHEBI:16810"/>
        <dbReference type="ChEBI" id="CHEBI:83099"/>
        <dbReference type="ChEBI" id="CHEBI:83120"/>
        <dbReference type="EC" id="1.2.4.2"/>
    </reaction>
</comment>
<dbReference type="Pfam" id="PF00676">
    <property type="entry name" value="E1_dh"/>
    <property type="match status" value="1"/>
</dbReference>
<comment type="cofactor">
    <cofactor evidence="1">
        <name>thiamine diphosphate</name>
        <dbReference type="ChEBI" id="CHEBI:58937"/>
    </cofactor>
</comment>
<dbReference type="GO" id="GO:0006099">
    <property type="term" value="P:tricarboxylic acid cycle"/>
    <property type="evidence" value="ECO:0007669"/>
    <property type="project" value="TreeGrafter"/>
</dbReference>
<protein>
    <recommendedName>
        <fullName evidence="2">oxoglutarate dehydrogenase (succinyl-transferring)</fullName>
        <ecNumber evidence="2">1.2.4.2</ecNumber>
    </recommendedName>
</protein>
<dbReference type="InterPro" id="IPR029061">
    <property type="entry name" value="THDP-binding"/>
</dbReference>
<dbReference type="GO" id="GO:0004591">
    <property type="term" value="F:oxoglutarate dehydrogenase (succinyl-transferring) activity"/>
    <property type="evidence" value="ECO:0007669"/>
    <property type="project" value="UniProtKB-EC"/>
</dbReference>
<evidence type="ECO:0000256" key="3">
    <source>
        <dbReference type="ARBA" id="ARBA00023002"/>
    </source>
</evidence>
<keyword evidence="4" id="KW-0786">Thiamine pyrophosphate</keyword>
<dbReference type="FunFam" id="3.40.50.970:FF:000036">
    <property type="entry name" value="2-oxoglutarate dehydrogenase E1 component"/>
    <property type="match status" value="1"/>
</dbReference>
<reference evidence="9" key="1">
    <citation type="submission" date="2018-12" db="EMBL/GenBank/DDBJ databases">
        <title>Tengunoibacter tsumagoiensis gen. nov., sp. nov., Dictyobacter kobayashii sp. nov., D. alpinus sp. nov., and D. joshuensis sp. nov. and description of Dictyobacteraceae fam. nov. within the order Ktedonobacterales isolated from Tengu-no-mugimeshi.</title>
        <authorList>
            <person name="Wang C.M."/>
            <person name="Zheng Y."/>
            <person name="Sakai Y."/>
            <person name="Toyoda A."/>
            <person name="Minakuchi Y."/>
            <person name="Abe K."/>
            <person name="Yokota A."/>
            <person name="Yabe S."/>
        </authorList>
    </citation>
    <scope>NUCLEOTIDE SEQUENCE [LARGE SCALE GENOMIC DNA]</scope>
    <source>
        <strain evidence="9">S-27</strain>
    </source>
</reference>
<dbReference type="InterPro" id="IPR005475">
    <property type="entry name" value="Transketolase-like_Pyr-bd"/>
</dbReference>
<dbReference type="Proteomes" id="UP000287224">
    <property type="component" value="Unassembled WGS sequence"/>
</dbReference>
<dbReference type="InterPro" id="IPR031717">
    <property type="entry name" value="ODO-1/KGD_C"/>
</dbReference>
<dbReference type="NCBIfam" id="NF008907">
    <property type="entry name" value="PRK12270.1"/>
    <property type="match status" value="1"/>
</dbReference>
<dbReference type="InterPro" id="IPR001017">
    <property type="entry name" value="DH_E1"/>
</dbReference>
<evidence type="ECO:0000256" key="1">
    <source>
        <dbReference type="ARBA" id="ARBA00001964"/>
    </source>
</evidence>
<dbReference type="GO" id="GO:0045252">
    <property type="term" value="C:oxoglutarate dehydrogenase complex"/>
    <property type="evidence" value="ECO:0007669"/>
    <property type="project" value="TreeGrafter"/>
</dbReference>
<dbReference type="InterPro" id="IPR011603">
    <property type="entry name" value="2oxoglutarate_DH_E1"/>
</dbReference>
<dbReference type="OrthoDB" id="9759785at2"/>
<evidence type="ECO:0000313" key="9">
    <source>
        <dbReference type="Proteomes" id="UP000287224"/>
    </source>
</evidence>
<dbReference type="RefSeq" id="WP_126594227.1">
    <property type="nucleotide sequence ID" value="NZ_BIFQ01000001.1"/>
</dbReference>